<comment type="caution">
    <text evidence="1">The sequence shown here is derived from an EMBL/GenBank/DDBJ whole genome shotgun (WGS) entry which is preliminary data.</text>
</comment>
<proteinExistence type="predicted"/>
<reference evidence="1 2" key="1">
    <citation type="submission" date="2019-03" db="EMBL/GenBank/DDBJ databases">
        <title>Genomic Encyclopedia of Type Strains, Phase IV (KMG-IV): sequencing the most valuable type-strain genomes for metagenomic binning, comparative biology and taxonomic classification.</title>
        <authorList>
            <person name="Goeker M."/>
        </authorList>
    </citation>
    <scope>NUCLEOTIDE SEQUENCE [LARGE SCALE GENOMIC DNA]</scope>
    <source>
        <strain evidence="1 2">DSM 45934</strain>
    </source>
</reference>
<protein>
    <recommendedName>
        <fullName evidence="3">Sporulation protein YtfJ</fullName>
    </recommendedName>
</protein>
<sequence length="116" mass="12546">MAPLSVRVSCGVIRDLDSSLDADVTRQVFGEPYERPDGTVVIPVARAAGTRWGTARAIGVFVIHDGKATWVPAVDTTRVTSLALSIGLVAAFFSTIAMVRRPPWPNVSIRMTRHES</sequence>
<dbReference type="AlphaFoldDB" id="A0A4R2J738"/>
<accession>A0A4R2J738</accession>
<organism evidence="1 2">
    <name type="scientific">Actinocrispum wychmicini</name>
    <dbReference type="NCBI Taxonomy" id="1213861"/>
    <lineage>
        <taxon>Bacteria</taxon>
        <taxon>Bacillati</taxon>
        <taxon>Actinomycetota</taxon>
        <taxon>Actinomycetes</taxon>
        <taxon>Pseudonocardiales</taxon>
        <taxon>Pseudonocardiaceae</taxon>
        <taxon>Actinocrispum</taxon>
    </lineage>
</organism>
<evidence type="ECO:0008006" key="3">
    <source>
        <dbReference type="Google" id="ProtNLM"/>
    </source>
</evidence>
<evidence type="ECO:0000313" key="1">
    <source>
        <dbReference type="EMBL" id="TCO52308.1"/>
    </source>
</evidence>
<gene>
    <name evidence="1" type="ORF">EV192_11239</name>
</gene>
<dbReference type="Proteomes" id="UP000295680">
    <property type="component" value="Unassembled WGS sequence"/>
</dbReference>
<name>A0A4R2J738_9PSEU</name>
<keyword evidence="2" id="KW-1185">Reference proteome</keyword>
<evidence type="ECO:0000313" key="2">
    <source>
        <dbReference type="Proteomes" id="UP000295680"/>
    </source>
</evidence>
<dbReference type="EMBL" id="SLWS01000012">
    <property type="protein sequence ID" value="TCO52308.1"/>
    <property type="molecule type" value="Genomic_DNA"/>
</dbReference>